<sequence>MSDGVRSVRCAPVRPTCGPFAPAGTATVGGSQRSPGSPTSAAGSAPQARLPLARTALGRGSWYETAPIGADPYHDPPEPVPSLDSGWGKPVESTVTSTAP</sequence>
<evidence type="ECO:0000256" key="1">
    <source>
        <dbReference type="SAM" id="MobiDB-lite"/>
    </source>
</evidence>
<evidence type="ECO:0000313" key="3">
    <source>
        <dbReference type="Proteomes" id="UP000503011"/>
    </source>
</evidence>
<dbReference type="EMBL" id="AP022871">
    <property type="protein sequence ID" value="BCB91127.1"/>
    <property type="molecule type" value="Genomic_DNA"/>
</dbReference>
<gene>
    <name evidence="2" type="ORF">Psuf_084400</name>
</gene>
<reference evidence="2 3" key="2">
    <citation type="submission" date="2020-03" db="EMBL/GenBank/DDBJ databases">
        <authorList>
            <person name="Ichikawa N."/>
            <person name="Kimura A."/>
            <person name="Kitahashi Y."/>
            <person name="Uohara A."/>
        </authorList>
    </citation>
    <scope>NUCLEOTIDE SEQUENCE [LARGE SCALE GENOMIC DNA]</scope>
    <source>
        <strain evidence="2 3">NBRC 105367</strain>
    </source>
</reference>
<protein>
    <submittedName>
        <fullName evidence="2">Uncharacterized protein</fullName>
    </submittedName>
</protein>
<proteinExistence type="predicted"/>
<dbReference type="AlphaFoldDB" id="A0A6F8YYA5"/>
<dbReference type="KEGG" id="psuu:Psuf_084400"/>
<dbReference type="Proteomes" id="UP000503011">
    <property type="component" value="Chromosome"/>
</dbReference>
<feature type="region of interest" description="Disordered" evidence="1">
    <location>
        <begin position="63"/>
        <end position="100"/>
    </location>
</feature>
<feature type="region of interest" description="Disordered" evidence="1">
    <location>
        <begin position="1"/>
        <end position="50"/>
    </location>
</feature>
<organism evidence="2 3">
    <name type="scientific">Phytohabitans suffuscus</name>
    <dbReference type="NCBI Taxonomy" id="624315"/>
    <lineage>
        <taxon>Bacteria</taxon>
        <taxon>Bacillati</taxon>
        <taxon>Actinomycetota</taxon>
        <taxon>Actinomycetes</taxon>
        <taxon>Micromonosporales</taxon>
        <taxon>Micromonosporaceae</taxon>
    </lineage>
</organism>
<keyword evidence="3" id="KW-1185">Reference proteome</keyword>
<feature type="compositionally biased region" description="Low complexity" evidence="1">
    <location>
        <begin position="34"/>
        <end position="48"/>
    </location>
</feature>
<name>A0A6F8YYA5_9ACTN</name>
<reference evidence="2 3" key="1">
    <citation type="submission" date="2020-03" db="EMBL/GenBank/DDBJ databases">
        <title>Whole genome shotgun sequence of Phytohabitans suffuscus NBRC 105367.</title>
        <authorList>
            <person name="Komaki H."/>
            <person name="Tamura T."/>
        </authorList>
    </citation>
    <scope>NUCLEOTIDE SEQUENCE [LARGE SCALE GENOMIC DNA]</scope>
    <source>
        <strain evidence="2 3">NBRC 105367</strain>
    </source>
</reference>
<evidence type="ECO:0000313" key="2">
    <source>
        <dbReference type="EMBL" id="BCB91127.1"/>
    </source>
</evidence>
<accession>A0A6F8YYA5</accession>